<name>H3NH69_9LACT</name>
<evidence type="ECO:0000313" key="4">
    <source>
        <dbReference type="Proteomes" id="UP000006190"/>
    </source>
</evidence>
<dbReference type="AlphaFoldDB" id="H3NH69"/>
<dbReference type="PANTHER" id="PTHR30337:SF7">
    <property type="entry name" value="PHOSPHOESTERASE"/>
    <property type="match status" value="1"/>
</dbReference>
<dbReference type="EMBL" id="AGEG01000002">
    <property type="protein sequence ID" value="EHR38124.1"/>
    <property type="molecule type" value="Genomic_DNA"/>
</dbReference>
<dbReference type="InterPro" id="IPR004843">
    <property type="entry name" value="Calcineurin-like_PHP"/>
</dbReference>
<dbReference type="InterPro" id="IPR029052">
    <property type="entry name" value="Metallo-depent_PP-like"/>
</dbReference>
<dbReference type="InterPro" id="IPR014576">
    <property type="entry name" value="Pesterase_YhaO"/>
</dbReference>
<comment type="caution">
    <text evidence="3">The sequence shown here is derived from an EMBL/GenBank/DDBJ whole genome shotgun (WGS) entry which is preliminary data.</text>
</comment>
<dbReference type="PATRIC" id="fig|883113.3.peg.207"/>
<evidence type="ECO:0000256" key="1">
    <source>
        <dbReference type="ARBA" id="ARBA00022801"/>
    </source>
</evidence>
<dbReference type="Pfam" id="PF00149">
    <property type="entry name" value="Metallophos"/>
    <property type="match status" value="1"/>
</dbReference>
<keyword evidence="1" id="KW-0378">Hydrolase</keyword>
<dbReference type="PIRSF" id="PIRSF033091">
    <property type="entry name" value="Pesterase_YhaO"/>
    <property type="match status" value="1"/>
</dbReference>
<dbReference type="SUPFAM" id="SSF56300">
    <property type="entry name" value="Metallo-dependent phosphatases"/>
    <property type="match status" value="1"/>
</dbReference>
<dbReference type="RefSeq" id="WP_006308086.1">
    <property type="nucleotide sequence ID" value="NZ_JH601133.1"/>
</dbReference>
<organism evidence="3 4">
    <name type="scientific">Facklamia languida CCUG 37842</name>
    <dbReference type="NCBI Taxonomy" id="883113"/>
    <lineage>
        <taxon>Bacteria</taxon>
        <taxon>Bacillati</taxon>
        <taxon>Bacillota</taxon>
        <taxon>Bacilli</taxon>
        <taxon>Lactobacillales</taxon>
        <taxon>Aerococcaceae</taxon>
        <taxon>Facklamia</taxon>
    </lineage>
</organism>
<evidence type="ECO:0000313" key="3">
    <source>
        <dbReference type="EMBL" id="EHR38124.1"/>
    </source>
</evidence>
<accession>H3NH69</accession>
<keyword evidence="4" id="KW-1185">Reference proteome</keyword>
<dbReference type="InterPro" id="IPR050535">
    <property type="entry name" value="DNA_Repair-Maintenance_Comp"/>
</dbReference>
<dbReference type="GO" id="GO:0016787">
    <property type="term" value="F:hydrolase activity"/>
    <property type="evidence" value="ECO:0007669"/>
    <property type="project" value="UniProtKB-KW"/>
</dbReference>
<evidence type="ECO:0000259" key="2">
    <source>
        <dbReference type="Pfam" id="PF00149"/>
    </source>
</evidence>
<dbReference type="PANTHER" id="PTHR30337">
    <property type="entry name" value="COMPONENT OF ATP-DEPENDENT DSDNA EXONUCLEASE"/>
    <property type="match status" value="1"/>
</dbReference>
<dbReference type="STRING" id="883113.HMPREF9708_00208"/>
<feature type="domain" description="Calcineurin-like phosphoesterase" evidence="2">
    <location>
        <begin position="1"/>
        <end position="201"/>
    </location>
</feature>
<reference evidence="3 4" key="1">
    <citation type="submission" date="2012-01" db="EMBL/GenBank/DDBJ databases">
        <title>The Genome Sequence of Facklamia languida CCUG 37842.</title>
        <authorList>
            <consortium name="The Broad Institute Genome Sequencing Platform"/>
            <person name="Earl A."/>
            <person name="Ward D."/>
            <person name="Feldgarden M."/>
            <person name="Gevers D."/>
            <person name="Huys G."/>
            <person name="Young S.K."/>
            <person name="Zeng Q."/>
            <person name="Gargeya S."/>
            <person name="Fitzgerald M."/>
            <person name="Haas B."/>
            <person name="Abouelleil A."/>
            <person name="Alvarado L."/>
            <person name="Arachchi H.M."/>
            <person name="Berlin A."/>
            <person name="Chapman S.B."/>
            <person name="Gearin G."/>
            <person name="Goldberg J."/>
            <person name="Griggs A."/>
            <person name="Gujja S."/>
            <person name="Hansen M."/>
            <person name="Heiman D."/>
            <person name="Howarth C."/>
            <person name="Larimer J."/>
            <person name="Lui A."/>
            <person name="MacDonald P.J.P."/>
            <person name="McCowen C."/>
            <person name="Montmayeur A."/>
            <person name="Murphy C."/>
            <person name="Neiman D."/>
            <person name="Pearson M."/>
            <person name="Priest M."/>
            <person name="Roberts A."/>
            <person name="Saif S."/>
            <person name="Shea T."/>
            <person name="Sisk P."/>
            <person name="Stolte C."/>
            <person name="Sykes S."/>
            <person name="Wortman J."/>
            <person name="Nusbaum C."/>
            <person name="Birren B."/>
        </authorList>
    </citation>
    <scope>NUCLEOTIDE SEQUENCE [LARGE SCALE GENOMIC DNA]</scope>
    <source>
        <strain evidence="3 4">CCUG 37842</strain>
    </source>
</reference>
<dbReference type="Gene3D" id="3.60.21.10">
    <property type="match status" value="1"/>
</dbReference>
<dbReference type="CDD" id="cd00840">
    <property type="entry name" value="MPP_Mre11_N"/>
    <property type="match status" value="1"/>
</dbReference>
<proteinExistence type="predicted"/>
<dbReference type="HOGENOM" id="CLU_026621_4_1_9"/>
<gene>
    <name evidence="3" type="ORF">HMPREF9708_00208</name>
</gene>
<sequence length="422" mass="48893">MRFMHFADLHLDSPFVGLTKSYPRLQESLVNAPFKAFKDGVSIAIKEAVDVVVIVGDIYDASKQTIYAQHFFMQQLKRLASAEIPVVICHGNHDYLAEDRIILNYPDNVYLFKDEEVDYVDLTLSDQTTCRFYGFSYTQRWINERKIQAFPINPQQTTYTIGLYHGSQEGLDQEAGHYAPFSIQEMLAKHYDYWALGHIHQDLELNHYPLIRYAGTIQGRNRLELGPKGAYLVEMTSNQIDSHFISLAPIIWQEAIIDCQADWQAHDLVEEIQDLLDNFQSEAQQGHYSIMLTLRLKNAQRLDQTLQDQIEKRELDAVLPEPDPADYFVALIRIQLDRQMVLQAFEYDQTLKQSFKEAMVKLSQEETYQTILADFFNHDKVRQWLPDLGEDADMKAGLIDQAQDLMVQAIGFDYKESDENED</sequence>
<protein>
    <recommendedName>
        <fullName evidence="2">Calcineurin-like phosphoesterase domain-containing protein</fullName>
    </recommendedName>
</protein>
<dbReference type="InterPro" id="IPR041796">
    <property type="entry name" value="Mre11_N"/>
</dbReference>
<dbReference type="eggNOG" id="COG0420">
    <property type="taxonomic scope" value="Bacteria"/>
</dbReference>
<dbReference type="Proteomes" id="UP000006190">
    <property type="component" value="Unassembled WGS sequence"/>
</dbReference>
<dbReference type="OrthoDB" id="9773856at2"/>